<feature type="binding site" evidence="6">
    <location>
        <position position="264"/>
    </location>
    <ligand>
        <name>L-histidine</name>
        <dbReference type="ChEBI" id="CHEBI:57595"/>
    </ligand>
</feature>
<dbReference type="NCBIfam" id="TIGR00442">
    <property type="entry name" value="hisS"/>
    <property type="match status" value="1"/>
</dbReference>
<feature type="binding site" evidence="6">
    <location>
        <begin position="268"/>
        <end position="269"/>
    </location>
    <ligand>
        <name>L-histidine</name>
        <dbReference type="ChEBI" id="CHEBI:57595"/>
    </ligand>
</feature>
<evidence type="ECO:0000313" key="9">
    <source>
        <dbReference type="Proteomes" id="UP000177785"/>
    </source>
</evidence>
<proteinExistence type="inferred from homology"/>
<organism evidence="8 9">
    <name type="scientific">Candidatus Ryanbacteria bacterium RIFCSPHIGHO2_01_FULL_48_27</name>
    <dbReference type="NCBI Taxonomy" id="1802115"/>
    <lineage>
        <taxon>Bacteria</taxon>
        <taxon>Candidatus Ryaniibacteriota</taxon>
    </lineage>
</organism>
<evidence type="ECO:0000256" key="5">
    <source>
        <dbReference type="HAMAP-Rule" id="MF_00127"/>
    </source>
</evidence>
<comment type="similarity">
    <text evidence="1 5">Belongs to the class-II aminoacyl-tRNA synthetase family.</text>
</comment>
<dbReference type="InterPro" id="IPR006195">
    <property type="entry name" value="aa-tRNA-synth_II"/>
</dbReference>
<dbReference type="Gene3D" id="3.40.50.800">
    <property type="entry name" value="Anticodon-binding domain"/>
    <property type="match status" value="1"/>
</dbReference>
<comment type="caution">
    <text evidence="8">The sequence shown here is derived from an EMBL/GenBank/DDBJ whole genome shotgun (WGS) entry which is preliminary data.</text>
</comment>
<feature type="binding site" evidence="6">
    <location>
        <position position="119"/>
    </location>
    <ligand>
        <name>L-histidine</name>
        <dbReference type="ChEBI" id="CHEBI:57595"/>
    </ligand>
</feature>
<keyword evidence="2 5" id="KW-0547">Nucleotide-binding</keyword>
<evidence type="ECO:0000256" key="2">
    <source>
        <dbReference type="ARBA" id="ARBA00022741"/>
    </source>
</evidence>
<feature type="binding site" evidence="6">
    <location>
        <begin position="88"/>
        <end position="90"/>
    </location>
    <ligand>
        <name>L-histidine</name>
        <dbReference type="ChEBI" id="CHEBI:57595"/>
    </ligand>
</feature>
<dbReference type="PROSITE" id="PS50862">
    <property type="entry name" value="AA_TRNA_LIGASE_II"/>
    <property type="match status" value="1"/>
</dbReference>
<dbReference type="Pfam" id="PF03129">
    <property type="entry name" value="HGTP_anticodon"/>
    <property type="match status" value="1"/>
</dbReference>
<keyword evidence="5" id="KW-0963">Cytoplasm</keyword>
<sequence>MSKKQAREAIQTPKGTHDILPGDFPYWDKIVKIGESLAEFYGFQRIETPHFEKTDLFTRTLGDTSDVVEKQMYSFRTRGGDTLTLRPEGTAPVARAFIEHGMSQWPQPVKLFYHGSFFRHENPQRGRFREFGQFGFELIGDEDPVSDAFIIRIFYTMLEEVGFKNIAVHINTMGDDESRASFKKELTAFYRKKINSLCKDCKRRLKENPLRLLDCKEQSCVELKEHAPQILKYLSEASKKQFKVLLEYLDEGKIPYFLNPHLVRGFDYYTGAVFEIFINCEDGSVPETVEESTTQGKPVPIAMASGGRYDNLIYHLGGKRTSAVGGGFGIDRVVQEMKTQGVQPLTTPEPRLFLVQLGPAAKKKLYALLEGFRKAGIPVAESLTRDSIKTQLKIASKIGVDYALILGQREALEGTVIIREMTTGAQETVFMDKVIEEVKTRLKNKKR</sequence>
<dbReference type="EC" id="6.1.1.21" evidence="5"/>
<evidence type="ECO:0000259" key="7">
    <source>
        <dbReference type="PROSITE" id="PS50862"/>
    </source>
</evidence>
<evidence type="ECO:0000256" key="4">
    <source>
        <dbReference type="ARBA" id="ARBA00047639"/>
    </source>
</evidence>
<dbReference type="InterPro" id="IPR045864">
    <property type="entry name" value="aa-tRNA-synth_II/BPL/LPL"/>
</dbReference>
<feature type="binding site" evidence="6">
    <location>
        <position position="137"/>
    </location>
    <ligand>
        <name>L-histidine</name>
        <dbReference type="ChEBI" id="CHEBI:57595"/>
    </ligand>
</feature>
<dbReference type="Gene3D" id="3.30.930.10">
    <property type="entry name" value="Bira Bifunctional Protein, Domain 2"/>
    <property type="match status" value="1"/>
</dbReference>
<dbReference type="GO" id="GO:0005524">
    <property type="term" value="F:ATP binding"/>
    <property type="evidence" value="ECO:0007669"/>
    <property type="project" value="UniProtKB-UniRule"/>
</dbReference>
<evidence type="ECO:0000256" key="3">
    <source>
        <dbReference type="ARBA" id="ARBA00023146"/>
    </source>
</evidence>
<keyword evidence="5 8" id="KW-0436">Ligase</keyword>
<dbReference type="EMBL" id="MHNL01000006">
    <property type="protein sequence ID" value="OGZ45561.1"/>
    <property type="molecule type" value="Genomic_DNA"/>
</dbReference>
<dbReference type="GO" id="GO:0005737">
    <property type="term" value="C:cytoplasm"/>
    <property type="evidence" value="ECO:0007669"/>
    <property type="project" value="UniProtKB-SubCell"/>
</dbReference>
<dbReference type="GO" id="GO:0006427">
    <property type="term" value="P:histidyl-tRNA aminoacylation"/>
    <property type="evidence" value="ECO:0007669"/>
    <property type="project" value="UniProtKB-UniRule"/>
</dbReference>
<dbReference type="AlphaFoldDB" id="A0A1G2G6M8"/>
<protein>
    <recommendedName>
        <fullName evidence="5">Histidine--tRNA ligase</fullName>
        <ecNumber evidence="5">6.1.1.21</ecNumber>
    </recommendedName>
    <alternativeName>
        <fullName evidence="5">Histidyl-tRNA synthetase</fullName>
        <shortName evidence="5">HisRS</shortName>
    </alternativeName>
</protein>
<evidence type="ECO:0000256" key="6">
    <source>
        <dbReference type="PIRSR" id="PIRSR001549-1"/>
    </source>
</evidence>
<dbReference type="SUPFAM" id="SSF52954">
    <property type="entry name" value="Class II aaRS ABD-related"/>
    <property type="match status" value="1"/>
</dbReference>
<dbReference type="Proteomes" id="UP000177785">
    <property type="component" value="Unassembled WGS sequence"/>
</dbReference>
<dbReference type="InterPro" id="IPR004516">
    <property type="entry name" value="HisRS/HisZ"/>
</dbReference>
<evidence type="ECO:0000313" key="8">
    <source>
        <dbReference type="EMBL" id="OGZ45561.1"/>
    </source>
</evidence>
<dbReference type="SUPFAM" id="SSF55681">
    <property type="entry name" value="Class II aaRS and biotin synthetases"/>
    <property type="match status" value="1"/>
</dbReference>
<reference evidence="8 9" key="1">
    <citation type="journal article" date="2016" name="Nat. Commun.">
        <title>Thousands of microbial genomes shed light on interconnected biogeochemical processes in an aquifer system.</title>
        <authorList>
            <person name="Anantharaman K."/>
            <person name="Brown C.T."/>
            <person name="Hug L.A."/>
            <person name="Sharon I."/>
            <person name="Castelle C.J."/>
            <person name="Probst A.J."/>
            <person name="Thomas B.C."/>
            <person name="Singh A."/>
            <person name="Wilkins M.J."/>
            <person name="Karaoz U."/>
            <person name="Brodie E.L."/>
            <person name="Williams K.H."/>
            <person name="Hubbard S.S."/>
            <person name="Banfield J.F."/>
        </authorList>
    </citation>
    <scope>NUCLEOTIDE SEQUENCE [LARGE SCALE GENOMIC DNA]</scope>
</reference>
<keyword evidence="5" id="KW-0067">ATP-binding</keyword>
<dbReference type="InterPro" id="IPR041715">
    <property type="entry name" value="HisRS-like_core"/>
</dbReference>
<dbReference type="STRING" id="1802115.A2756_00915"/>
<dbReference type="PANTHER" id="PTHR43707">
    <property type="entry name" value="HISTIDYL-TRNA SYNTHETASE"/>
    <property type="match status" value="1"/>
</dbReference>
<name>A0A1G2G6M8_9BACT</name>
<dbReference type="PANTHER" id="PTHR43707:SF1">
    <property type="entry name" value="HISTIDINE--TRNA LIGASE, MITOCHONDRIAL-RELATED"/>
    <property type="match status" value="1"/>
</dbReference>
<dbReference type="PIRSF" id="PIRSF001549">
    <property type="entry name" value="His-tRNA_synth"/>
    <property type="match status" value="1"/>
</dbReference>
<dbReference type="InterPro" id="IPR015807">
    <property type="entry name" value="His-tRNA-ligase"/>
</dbReference>
<dbReference type="HAMAP" id="MF_00127">
    <property type="entry name" value="His_tRNA_synth"/>
    <property type="match status" value="1"/>
</dbReference>
<gene>
    <name evidence="5" type="primary">hisS</name>
    <name evidence="8" type="ORF">A2756_00915</name>
</gene>
<dbReference type="Pfam" id="PF13393">
    <property type="entry name" value="tRNA-synt_His"/>
    <property type="match status" value="1"/>
</dbReference>
<comment type="subcellular location">
    <subcellularLocation>
        <location evidence="5">Cytoplasm</location>
    </subcellularLocation>
</comment>
<feature type="binding site" evidence="6">
    <location>
        <position position="133"/>
    </location>
    <ligand>
        <name>L-histidine</name>
        <dbReference type="ChEBI" id="CHEBI:57595"/>
    </ligand>
</feature>
<accession>A0A1G2G6M8</accession>
<dbReference type="GO" id="GO:0004821">
    <property type="term" value="F:histidine-tRNA ligase activity"/>
    <property type="evidence" value="ECO:0007669"/>
    <property type="project" value="UniProtKB-UniRule"/>
</dbReference>
<comment type="catalytic activity">
    <reaction evidence="4 5">
        <text>tRNA(His) + L-histidine + ATP = L-histidyl-tRNA(His) + AMP + diphosphate + H(+)</text>
        <dbReference type="Rhea" id="RHEA:17313"/>
        <dbReference type="Rhea" id="RHEA-COMP:9665"/>
        <dbReference type="Rhea" id="RHEA-COMP:9689"/>
        <dbReference type="ChEBI" id="CHEBI:15378"/>
        <dbReference type="ChEBI" id="CHEBI:30616"/>
        <dbReference type="ChEBI" id="CHEBI:33019"/>
        <dbReference type="ChEBI" id="CHEBI:57595"/>
        <dbReference type="ChEBI" id="CHEBI:78442"/>
        <dbReference type="ChEBI" id="CHEBI:78527"/>
        <dbReference type="ChEBI" id="CHEBI:456215"/>
        <dbReference type="EC" id="6.1.1.21"/>
    </reaction>
</comment>
<evidence type="ECO:0000256" key="1">
    <source>
        <dbReference type="ARBA" id="ARBA00008226"/>
    </source>
</evidence>
<comment type="subunit">
    <text evidence="5">Homodimer.</text>
</comment>
<keyword evidence="5" id="KW-0648">Protein biosynthesis</keyword>
<dbReference type="CDD" id="cd00773">
    <property type="entry name" value="HisRS-like_core"/>
    <property type="match status" value="1"/>
</dbReference>
<dbReference type="InterPro" id="IPR036621">
    <property type="entry name" value="Anticodon-bd_dom_sf"/>
</dbReference>
<dbReference type="InterPro" id="IPR004154">
    <property type="entry name" value="Anticodon-bd"/>
</dbReference>
<keyword evidence="3 5" id="KW-0030">Aminoacyl-tRNA synthetase</keyword>
<feature type="domain" description="Aminoacyl-transfer RNA synthetases class-II family profile" evidence="7">
    <location>
        <begin position="37"/>
        <end position="348"/>
    </location>
</feature>